<evidence type="ECO:0000313" key="3">
    <source>
        <dbReference type="Proteomes" id="UP001157114"/>
    </source>
</evidence>
<evidence type="ECO:0000313" key="2">
    <source>
        <dbReference type="EMBL" id="GLX66064.1"/>
    </source>
</evidence>
<name>A0ABQ6G537_9BACL</name>
<keyword evidence="3" id="KW-1185">Reference proteome</keyword>
<evidence type="ECO:0000259" key="1">
    <source>
        <dbReference type="Pfam" id="PF08244"/>
    </source>
</evidence>
<reference evidence="2 3" key="1">
    <citation type="submission" date="2023-03" db="EMBL/GenBank/DDBJ databases">
        <title>Draft genome sequence of the bacteria which degrade cell wall of Tricholomamatutake.</title>
        <authorList>
            <person name="Konishi Y."/>
            <person name="Fukuta Y."/>
            <person name="Shirasaka N."/>
        </authorList>
    </citation>
    <scope>NUCLEOTIDE SEQUENCE [LARGE SCALE GENOMIC DNA]</scope>
    <source>
        <strain evidence="3">mu1</strain>
    </source>
</reference>
<dbReference type="Gene3D" id="2.60.120.560">
    <property type="entry name" value="Exo-inulinase, domain 1"/>
    <property type="match status" value="1"/>
</dbReference>
<dbReference type="InterPro" id="IPR013189">
    <property type="entry name" value="Glyco_hydro_32_C"/>
</dbReference>
<feature type="domain" description="Glycosyl hydrolase family 32 C-terminal" evidence="1">
    <location>
        <begin position="6"/>
        <end position="90"/>
    </location>
</feature>
<gene>
    <name evidence="2" type="ORF">MU1_04080</name>
</gene>
<sequence length="98" mass="10928">MRLDWTANTIVIDRSESSLFPGVHKSSVEGKLPAGEGGERLRLRIFADQSIVEVFADDETCLTARVYPSLEDSNGIRSSETIVQQVEIWEMNAAEMVQ</sequence>
<dbReference type="EMBL" id="BSSQ01000001">
    <property type="protein sequence ID" value="GLX66064.1"/>
    <property type="molecule type" value="Genomic_DNA"/>
</dbReference>
<protein>
    <recommendedName>
        <fullName evidence="1">Glycosyl hydrolase family 32 C-terminal domain-containing protein</fullName>
    </recommendedName>
</protein>
<organism evidence="2 3">
    <name type="scientific">Paenibacillus glycanilyticus</name>
    <dbReference type="NCBI Taxonomy" id="126569"/>
    <lineage>
        <taxon>Bacteria</taxon>
        <taxon>Bacillati</taxon>
        <taxon>Bacillota</taxon>
        <taxon>Bacilli</taxon>
        <taxon>Bacillales</taxon>
        <taxon>Paenibacillaceae</taxon>
        <taxon>Paenibacillus</taxon>
    </lineage>
</organism>
<dbReference type="Pfam" id="PF08244">
    <property type="entry name" value="Glyco_hydro_32C"/>
    <property type="match status" value="1"/>
</dbReference>
<dbReference type="InterPro" id="IPR051214">
    <property type="entry name" value="GH32_Enzymes"/>
</dbReference>
<dbReference type="InterPro" id="IPR013320">
    <property type="entry name" value="ConA-like_dom_sf"/>
</dbReference>
<comment type="caution">
    <text evidence="2">The sequence shown here is derived from an EMBL/GenBank/DDBJ whole genome shotgun (WGS) entry which is preliminary data.</text>
</comment>
<dbReference type="SUPFAM" id="SSF49899">
    <property type="entry name" value="Concanavalin A-like lectins/glucanases"/>
    <property type="match status" value="1"/>
</dbReference>
<proteinExistence type="predicted"/>
<dbReference type="Proteomes" id="UP001157114">
    <property type="component" value="Unassembled WGS sequence"/>
</dbReference>
<accession>A0ABQ6G537</accession>
<dbReference type="PANTHER" id="PTHR43101">
    <property type="entry name" value="BETA-FRUCTOSIDASE"/>
    <property type="match status" value="1"/>
</dbReference>
<dbReference type="PANTHER" id="PTHR43101:SF1">
    <property type="entry name" value="BETA-FRUCTOSIDASE"/>
    <property type="match status" value="1"/>
</dbReference>